<gene>
    <name evidence="4" type="ORF">TSACC_2709</name>
</gene>
<keyword evidence="1" id="KW-0378">Hydrolase</keyword>
<evidence type="ECO:0000259" key="3">
    <source>
        <dbReference type="Pfam" id="PF03629"/>
    </source>
</evidence>
<proteinExistence type="predicted"/>
<dbReference type="InParanoid" id="A0A146G3U7"/>
<dbReference type="InterPro" id="IPR013783">
    <property type="entry name" value="Ig-like_fold"/>
</dbReference>
<reference evidence="5" key="1">
    <citation type="journal article" date="2017" name="Genome Announc.">
        <title>Draft Genome Sequence of Terrimicrobium sacchariphilum NM-5T, a Facultative Anaerobic Soil Bacterium of the Class Spartobacteria.</title>
        <authorList>
            <person name="Qiu Y.L."/>
            <person name="Tourlousse D.M."/>
            <person name="Matsuura N."/>
            <person name="Ohashi A."/>
            <person name="Sekiguchi Y."/>
        </authorList>
    </citation>
    <scope>NUCLEOTIDE SEQUENCE [LARGE SCALE GENOMIC DNA]</scope>
    <source>
        <strain evidence="5">NM-5</strain>
    </source>
</reference>
<dbReference type="GO" id="GO:0005975">
    <property type="term" value="P:carbohydrate metabolic process"/>
    <property type="evidence" value="ECO:0007669"/>
    <property type="project" value="TreeGrafter"/>
</dbReference>
<evidence type="ECO:0000256" key="1">
    <source>
        <dbReference type="ARBA" id="ARBA00022801"/>
    </source>
</evidence>
<dbReference type="GO" id="GO:0001681">
    <property type="term" value="F:sialate O-acetylesterase activity"/>
    <property type="evidence" value="ECO:0007669"/>
    <property type="project" value="InterPro"/>
</dbReference>
<keyword evidence="5" id="KW-1185">Reference proteome</keyword>
<dbReference type="Gene3D" id="3.40.50.1110">
    <property type="entry name" value="SGNH hydrolase"/>
    <property type="match status" value="1"/>
</dbReference>
<comment type="caution">
    <text evidence="4">The sequence shown here is derived from an EMBL/GenBank/DDBJ whole genome shotgun (WGS) entry which is preliminary data.</text>
</comment>
<dbReference type="Pfam" id="PF03629">
    <property type="entry name" value="SASA"/>
    <property type="match status" value="1"/>
</dbReference>
<evidence type="ECO:0000313" key="4">
    <source>
        <dbReference type="EMBL" id="GAT32311.1"/>
    </source>
</evidence>
<feature type="signal peptide" evidence="2">
    <location>
        <begin position="1"/>
        <end position="35"/>
    </location>
</feature>
<dbReference type="AlphaFoldDB" id="A0A146G3U7"/>
<feature type="domain" description="Sialate O-acetylesterase" evidence="3">
    <location>
        <begin position="275"/>
        <end position="359"/>
    </location>
</feature>
<dbReference type="SUPFAM" id="SSF52266">
    <property type="entry name" value="SGNH hydrolase"/>
    <property type="match status" value="1"/>
</dbReference>
<dbReference type="STRING" id="690879.TSACC_2709"/>
<dbReference type="Gene3D" id="2.60.40.10">
    <property type="entry name" value="Immunoglobulins"/>
    <property type="match status" value="1"/>
</dbReference>
<dbReference type="Proteomes" id="UP000076023">
    <property type="component" value="Unassembled WGS sequence"/>
</dbReference>
<accession>A0A146G3U7</accession>
<evidence type="ECO:0000256" key="2">
    <source>
        <dbReference type="SAM" id="SignalP"/>
    </source>
</evidence>
<dbReference type="PANTHER" id="PTHR22901">
    <property type="entry name" value="SIALATE O-ACETYLESTERASE"/>
    <property type="match status" value="1"/>
</dbReference>
<dbReference type="InterPro" id="IPR005181">
    <property type="entry name" value="SASA"/>
</dbReference>
<sequence>MSLSFSCRRSLFQKVKTSRLLASLLCVVAPSLALADVQLPPVFSDHMVLQAGRPVPVWGKASPGEKVSVRAGAQVKEAQAAADGKWSVTLDPLKSGEELTLTVQGGSGAPVTISDVLAGEVWLCSGQSNMALPVAKAKDAATEIAAANWPKIRMFQNKKWIICSPQTAGTFSAVAYYFGRDIHQKTGAPVGLLNMSSGGTPIELWTSPEAQKAVPGLQPLFAKGDVAEAAGEDAKQAESDRQQAVEVEGKQAVAAQKKAPGYLFADRILPLVPFAIQGVLWYQGEANSYTEHANLYGLQLATMIKDWRARWGYDFAFLTVQLPELGPAQTEPMQTHGRVLVREGELKSLELPNTGLAVLLGTGEEKSNHPLNKQEAGRRLANWALASVYGQKDVAMSGPLPAGSTVQGDRVVISFTHTDGGLVVQGGGPLKGFAISGTDGKWVWGDAVIEGDKVAVSSAEVKQPVAVRYAWAINPVTANLANGAGLPATPFRTDDQAISNRAGQ</sequence>
<name>A0A146G3U7_TERSA</name>
<evidence type="ECO:0000313" key="5">
    <source>
        <dbReference type="Proteomes" id="UP000076023"/>
    </source>
</evidence>
<dbReference type="InterPro" id="IPR039329">
    <property type="entry name" value="SIAE"/>
</dbReference>
<organism evidence="4 5">
    <name type="scientific">Terrimicrobium sacchariphilum</name>
    <dbReference type="NCBI Taxonomy" id="690879"/>
    <lineage>
        <taxon>Bacteria</taxon>
        <taxon>Pseudomonadati</taxon>
        <taxon>Verrucomicrobiota</taxon>
        <taxon>Terrimicrobiia</taxon>
        <taxon>Terrimicrobiales</taxon>
        <taxon>Terrimicrobiaceae</taxon>
        <taxon>Terrimicrobium</taxon>
    </lineage>
</organism>
<protein>
    <submittedName>
        <fullName evidence="4">Sialate O-acetylesterase</fullName>
    </submittedName>
</protein>
<dbReference type="PANTHER" id="PTHR22901:SF0">
    <property type="entry name" value="SIALATE O-ACETYLESTERASE"/>
    <property type="match status" value="1"/>
</dbReference>
<feature type="chain" id="PRO_5007524471" evidence="2">
    <location>
        <begin position="36"/>
        <end position="504"/>
    </location>
</feature>
<dbReference type="EMBL" id="BDCO01000002">
    <property type="protein sequence ID" value="GAT32311.1"/>
    <property type="molecule type" value="Genomic_DNA"/>
</dbReference>
<keyword evidence="2" id="KW-0732">Signal</keyword>
<dbReference type="InterPro" id="IPR036514">
    <property type="entry name" value="SGNH_hydro_sf"/>
</dbReference>